<evidence type="ECO:0000313" key="2">
    <source>
        <dbReference type="EMBL" id="TGB04523.1"/>
    </source>
</evidence>
<evidence type="ECO:0000313" key="3">
    <source>
        <dbReference type="Proteomes" id="UP000297982"/>
    </source>
</evidence>
<evidence type="ECO:0000256" key="1">
    <source>
        <dbReference type="SAM" id="Phobius"/>
    </source>
</evidence>
<keyword evidence="1" id="KW-0472">Membrane</keyword>
<dbReference type="Proteomes" id="UP000297982">
    <property type="component" value="Unassembled WGS sequence"/>
</dbReference>
<proteinExistence type="predicted"/>
<gene>
    <name evidence="2" type="ORF">E4663_05890</name>
</gene>
<protein>
    <submittedName>
        <fullName evidence="2">DUF2768 domain-containing protein</fullName>
    </submittedName>
</protein>
<name>A0A4Z0H296_9BACI</name>
<dbReference type="EMBL" id="SRJC01000001">
    <property type="protein sequence ID" value="TGB04523.1"/>
    <property type="molecule type" value="Genomic_DNA"/>
</dbReference>
<feature type="transmembrane region" description="Helical" evidence="1">
    <location>
        <begin position="6"/>
        <end position="27"/>
    </location>
</feature>
<accession>A0A4Z0H296</accession>
<keyword evidence="1" id="KW-1133">Transmembrane helix</keyword>
<dbReference type="AlphaFoldDB" id="A0A4Z0H296"/>
<feature type="transmembrane region" description="Helical" evidence="1">
    <location>
        <begin position="39"/>
        <end position="60"/>
    </location>
</feature>
<dbReference type="RefSeq" id="WP_079479949.1">
    <property type="nucleotide sequence ID" value="NZ_FVYZ01000004.1"/>
</dbReference>
<comment type="caution">
    <text evidence="2">The sequence shown here is derived from an EMBL/GenBank/DDBJ whole genome shotgun (WGS) entry which is preliminary data.</text>
</comment>
<sequence>MSESMLKMYISFGGIISLFLAVGLIYLSRHKLTGVLSGIVAFFAYAFMIVGGLIIFYIVLSGPTA</sequence>
<organism evidence="2 3">
    <name type="scientific">Halobacillus salinus</name>
    <dbReference type="NCBI Taxonomy" id="192814"/>
    <lineage>
        <taxon>Bacteria</taxon>
        <taxon>Bacillati</taxon>
        <taxon>Bacillota</taxon>
        <taxon>Bacilli</taxon>
        <taxon>Bacillales</taxon>
        <taxon>Bacillaceae</taxon>
        <taxon>Halobacillus</taxon>
    </lineage>
</organism>
<keyword evidence="1" id="KW-0812">Transmembrane</keyword>
<dbReference type="Pfam" id="PF10966">
    <property type="entry name" value="DUF2768"/>
    <property type="match status" value="1"/>
</dbReference>
<dbReference type="OrthoDB" id="2476435at2"/>
<reference evidence="2 3" key="1">
    <citation type="journal article" date="2003" name="Int. J. Syst. Evol. Microbiol.">
        <title>Halobacillus salinus sp. nov., isolated from a salt lake on the coast of the East Sea in Korea.</title>
        <authorList>
            <person name="Yoon J.H."/>
            <person name="Kang K.H."/>
            <person name="Park Y.H."/>
        </authorList>
    </citation>
    <scope>NUCLEOTIDE SEQUENCE [LARGE SCALE GENOMIC DNA]</scope>
    <source>
        <strain evidence="2 3">HSL-3</strain>
    </source>
</reference>
<keyword evidence="3" id="KW-1185">Reference proteome</keyword>
<dbReference type="InterPro" id="IPR020076">
    <property type="entry name" value="DUF2768"/>
</dbReference>
<dbReference type="STRING" id="192814.GCA_900166575_01581"/>